<sequence length="99" mass="11702">MPFVRIDDKQLASEYGFDTDIPVLVYFEKRIPSVFKVNIQLSFQDSADLTNEQQVWKWLHLQLTSDGIEEVTEKFSSTWLLIMTLLLFYFTTTNQKKEC</sequence>
<gene>
    <name evidence="1" type="primary">X975_14267</name>
    <name evidence="1" type="ORF">CEXT_526471</name>
</gene>
<name>A0AAV4Q0F8_CAEEX</name>
<reference evidence="1 2" key="1">
    <citation type="submission" date="2021-06" db="EMBL/GenBank/DDBJ databases">
        <title>Caerostris extrusa draft genome.</title>
        <authorList>
            <person name="Kono N."/>
            <person name="Arakawa K."/>
        </authorList>
    </citation>
    <scope>NUCLEOTIDE SEQUENCE [LARGE SCALE GENOMIC DNA]</scope>
</reference>
<evidence type="ECO:0000313" key="2">
    <source>
        <dbReference type="Proteomes" id="UP001054945"/>
    </source>
</evidence>
<accession>A0AAV4Q0F8</accession>
<evidence type="ECO:0000313" key="1">
    <source>
        <dbReference type="EMBL" id="GIY02016.1"/>
    </source>
</evidence>
<protein>
    <submittedName>
        <fullName evidence="1">Uncharacterized protein</fullName>
    </submittedName>
</protein>
<dbReference type="AlphaFoldDB" id="A0AAV4Q0F8"/>
<dbReference type="Proteomes" id="UP001054945">
    <property type="component" value="Unassembled WGS sequence"/>
</dbReference>
<keyword evidence="2" id="KW-1185">Reference proteome</keyword>
<proteinExistence type="predicted"/>
<comment type="caution">
    <text evidence="1">The sequence shown here is derived from an EMBL/GenBank/DDBJ whole genome shotgun (WGS) entry which is preliminary data.</text>
</comment>
<dbReference type="EMBL" id="BPLR01005401">
    <property type="protein sequence ID" value="GIY02016.1"/>
    <property type="molecule type" value="Genomic_DNA"/>
</dbReference>
<organism evidence="1 2">
    <name type="scientific">Caerostris extrusa</name>
    <name type="common">Bark spider</name>
    <name type="synonym">Caerostris bankana</name>
    <dbReference type="NCBI Taxonomy" id="172846"/>
    <lineage>
        <taxon>Eukaryota</taxon>
        <taxon>Metazoa</taxon>
        <taxon>Ecdysozoa</taxon>
        <taxon>Arthropoda</taxon>
        <taxon>Chelicerata</taxon>
        <taxon>Arachnida</taxon>
        <taxon>Araneae</taxon>
        <taxon>Araneomorphae</taxon>
        <taxon>Entelegynae</taxon>
        <taxon>Araneoidea</taxon>
        <taxon>Araneidae</taxon>
        <taxon>Caerostris</taxon>
    </lineage>
</organism>